<dbReference type="SUPFAM" id="SSF74853">
    <property type="entry name" value="Lamin A/C globular tail domain"/>
    <property type="match status" value="1"/>
</dbReference>
<evidence type="ECO:0000256" key="4">
    <source>
        <dbReference type="SAM" id="MobiDB-lite"/>
    </source>
</evidence>
<evidence type="ECO:0000256" key="2">
    <source>
        <dbReference type="ARBA" id="ARBA00022759"/>
    </source>
</evidence>
<organism evidence="7 8">
    <name type="scientific">Halobacterium litoreum</name>
    <dbReference type="NCBI Taxonomy" id="2039234"/>
    <lineage>
        <taxon>Archaea</taxon>
        <taxon>Methanobacteriati</taxon>
        <taxon>Methanobacteriota</taxon>
        <taxon>Stenosarchaea group</taxon>
        <taxon>Halobacteria</taxon>
        <taxon>Halobacteriales</taxon>
        <taxon>Halobacteriaceae</taxon>
        <taxon>Halobacterium</taxon>
    </lineage>
</organism>
<dbReference type="PANTHER" id="PTHR12302">
    <property type="entry name" value="EBNA2 BINDING PROTEIN P100"/>
    <property type="match status" value="1"/>
</dbReference>
<evidence type="ECO:0000259" key="6">
    <source>
        <dbReference type="PROSITE" id="PS51841"/>
    </source>
</evidence>
<feature type="compositionally biased region" description="Low complexity" evidence="4">
    <location>
        <begin position="31"/>
        <end position="49"/>
    </location>
</feature>
<dbReference type="InterPro" id="IPR002071">
    <property type="entry name" value="Thermonucl_AS"/>
</dbReference>
<dbReference type="EMBL" id="JBHRWN010000002">
    <property type="protein sequence ID" value="MFC3478753.1"/>
    <property type="molecule type" value="Genomic_DNA"/>
</dbReference>
<dbReference type="InterPro" id="IPR001322">
    <property type="entry name" value="Lamin_tail_dom"/>
</dbReference>
<dbReference type="InterPro" id="IPR035437">
    <property type="entry name" value="SNase_OB-fold_sf"/>
</dbReference>
<evidence type="ECO:0000256" key="3">
    <source>
        <dbReference type="ARBA" id="ARBA00022801"/>
    </source>
</evidence>
<dbReference type="SUPFAM" id="SSF50199">
    <property type="entry name" value="Staphylococcal nuclease"/>
    <property type="match status" value="1"/>
</dbReference>
<dbReference type="RefSeq" id="WP_232569855.1">
    <property type="nucleotide sequence ID" value="NZ_CP089466.1"/>
</dbReference>
<evidence type="ECO:0000256" key="1">
    <source>
        <dbReference type="ARBA" id="ARBA00022722"/>
    </source>
</evidence>
<accession>A0ABD5NIN7</accession>
<dbReference type="Proteomes" id="UP001595660">
    <property type="component" value="Unassembled WGS sequence"/>
</dbReference>
<feature type="domain" description="TNase-like" evidence="5">
    <location>
        <begin position="53"/>
        <end position="204"/>
    </location>
</feature>
<evidence type="ECO:0000313" key="8">
    <source>
        <dbReference type="Proteomes" id="UP001595660"/>
    </source>
</evidence>
<dbReference type="PROSITE" id="PS51318">
    <property type="entry name" value="TAT"/>
    <property type="match status" value="1"/>
</dbReference>
<dbReference type="GO" id="GO:0016787">
    <property type="term" value="F:hydrolase activity"/>
    <property type="evidence" value="ECO:0007669"/>
    <property type="project" value="UniProtKB-KW"/>
</dbReference>
<keyword evidence="8" id="KW-1185">Reference proteome</keyword>
<gene>
    <name evidence="7" type="ORF">ACFOKC_13570</name>
</gene>
<dbReference type="Pfam" id="PF00565">
    <property type="entry name" value="SNase"/>
    <property type="match status" value="1"/>
</dbReference>
<dbReference type="SMART" id="SM00318">
    <property type="entry name" value="SNc"/>
    <property type="match status" value="1"/>
</dbReference>
<feature type="domain" description="LTD" evidence="6">
    <location>
        <begin position="209"/>
        <end position="325"/>
    </location>
</feature>
<dbReference type="Gene3D" id="2.60.40.1260">
    <property type="entry name" value="Lamin Tail domain"/>
    <property type="match status" value="1"/>
</dbReference>
<dbReference type="InterPro" id="IPR006311">
    <property type="entry name" value="TAT_signal"/>
</dbReference>
<keyword evidence="2" id="KW-0255">Endonuclease</keyword>
<sequence>MSGYSRRAVLASAAALGASLAGCTTGRDPDSTPTAEPASTTPEATATPSGERTSWTVSVLRVVDGDTVDVEFANGVQDTIRLLGVDTPETRAGDTNPSEWPGIPESEAGHRHLAAWGERAKQFAVEQLGGRDIYVEADPVADRRGGFGRLLAYVSQSPDDPVSFNRKLLDEGYARLYDTAFSRRDEFAAAEAAAREAGRGVWTFDEDATTTQVGSGALRIATVNADAEGDDRTNLNGEYVVLENATDRPLELGGWTLSDAADHEYVFPAGFELDAGATVTVYTGSGRNSATELYWGADSPVWNNSGDTVSVRSAAGDLVAEYAYD</sequence>
<keyword evidence="1" id="KW-0540">Nuclease</keyword>
<comment type="caution">
    <text evidence="7">The sequence shown here is derived from an EMBL/GenBank/DDBJ whole genome shotgun (WGS) entry which is preliminary data.</text>
</comment>
<dbReference type="AlphaFoldDB" id="A0ABD5NIN7"/>
<evidence type="ECO:0000313" key="7">
    <source>
        <dbReference type="EMBL" id="MFC3478753.1"/>
    </source>
</evidence>
<dbReference type="PROSITE" id="PS51841">
    <property type="entry name" value="LTD"/>
    <property type="match status" value="1"/>
</dbReference>
<proteinExistence type="predicted"/>
<dbReference type="PANTHER" id="PTHR12302:SF3">
    <property type="entry name" value="SERINE_THREONINE-PROTEIN KINASE 31"/>
    <property type="match status" value="1"/>
</dbReference>
<evidence type="ECO:0000259" key="5">
    <source>
        <dbReference type="PROSITE" id="PS50830"/>
    </source>
</evidence>
<dbReference type="GO" id="GO:0004519">
    <property type="term" value="F:endonuclease activity"/>
    <property type="evidence" value="ECO:0007669"/>
    <property type="project" value="UniProtKB-KW"/>
</dbReference>
<name>A0ABD5NIN7_9EURY</name>
<dbReference type="Pfam" id="PF00932">
    <property type="entry name" value="LTD"/>
    <property type="match status" value="1"/>
</dbReference>
<dbReference type="Gene3D" id="2.40.50.90">
    <property type="match status" value="1"/>
</dbReference>
<protein>
    <submittedName>
        <fullName evidence="7">Lamin tail domain-containing protein</fullName>
    </submittedName>
</protein>
<dbReference type="InterPro" id="IPR016071">
    <property type="entry name" value="Staphylococal_nuclease_OB-fold"/>
</dbReference>
<dbReference type="GeneID" id="69118232"/>
<feature type="region of interest" description="Disordered" evidence="4">
    <location>
        <begin position="21"/>
        <end position="52"/>
    </location>
</feature>
<reference evidence="7 8" key="1">
    <citation type="journal article" date="2019" name="Int. J. Syst. Evol. Microbiol.">
        <title>The Global Catalogue of Microorganisms (GCM) 10K type strain sequencing project: providing services to taxonomists for standard genome sequencing and annotation.</title>
        <authorList>
            <consortium name="The Broad Institute Genomics Platform"/>
            <consortium name="The Broad Institute Genome Sequencing Center for Infectious Disease"/>
            <person name="Wu L."/>
            <person name="Ma J."/>
        </authorList>
    </citation>
    <scope>NUCLEOTIDE SEQUENCE [LARGE SCALE GENOMIC DNA]</scope>
    <source>
        <strain evidence="7 8">CGMCC 1.12562</strain>
    </source>
</reference>
<dbReference type="InterPro" id="IPR036415">
    <property type="entry name" value="Lamin_tail_dom_sf"/>
</dbReference>
<keyword evidence="3" id="KW-0378">Hydrolase</keyword>
<dbReference type="PROSITE" id="PS51257">
    <property type="entry name" value="PROKAR_LIPOPROTEIN"/>
    <property type="match status" value="1"/>
</dbReference>
<dbReference type="PROSITE" id="PS01123">
    <property type="entry name" value="TNASE_1"/>
    <property type="match status" value="1"/>
</dbReference>
<dbReference type="PROSITE" id="PS50830">
    <property type="entry name" value="TNASE_3"/>
    <property type="match status" value="1"/>
</dbReference>